<gene>
    <name evidence="1" type="ORF">SAMN06273572_1031</name>
</gene>
<dbReference type="AlphaFoldDB" id="A0A2C9CRU4"/>
<dbReference type="Proteomes" id="UP000220034">
    <property type="component" value="Unassembled WGS sequence"/>
</dbReference>
<keyword evidence="2" id="KW-1185">Reference proteome</keyword>
<evidence type="ECO:0008006" key="3">
    <source>
        <dbReference type="Google" id="ProtNLM"/>
    </source>
</evidence>
<feature type="non-terminal residue" evidence="1">
    <location>
        <position position="1"/>
    </location>
</feature>
<sequence>GPSVRKNVSYRRYEHTCGHRQDVSVANMRHGDVDCAGCGQSWTSKPSRIYLLDFTLPDLPVIKLGFSSNPEFRMRQVQIAPEVTKGSVLRSVSLETGHRAICVEKALHSHIKAHRPDLIVPPDLFRSDIRTTSEIYHRHGRSYISALLDAVEAGWDPSTQTSNVA</sequence>
<accession>A0A2C9CRU4</accession>
<evidence type="ECO:0000313" key="1">
    <source>
        <dbReference type="EMBL" id="SOH93977.1"/>
    </source>
</evidence>
<name>A0A2C9CRU4_9RHOB</name>
<proteinExistence type="predicted"/>
<protein>
    <recommendedName>
        <fullName evidence="3">Meiotically up-regulated gene 113</fullName>
    </recommendedName>
</protein>
<dbReference type="EMBL" id="OCTN01000003">
    <property type="protein sequence ID" value="SOH93977.1"/>
    <property type="molecule type" value="Genomic_DNA"/>
</dbReference>
<evidence type="ECO:0000313" key="2">
    <source>
        <dbReference type="Proteomes" id="UP000220034"/>
    </source>
</evidence>
<organism evidence="1 2">
    <name type="scientific">Pontivivens marinum</name>
    <dbReference type="NCBI Taxonomy" id="1690039"/>
    <lineage>
        <taxon>Bacteria</taxon>
        <taxon>Pseudomonadati</taxon>
        <taxon>Pseudomonadota</taxon>
        <taxon>Alphaproteobacteria</taxon>
        <taxon>Rhodobacterales</taxon>
        <taxon>Paracoccaceae</taxon>
        <taxon>Pontivivens</taxon>
    </lineage>
</organism>
<reference evidence="2" key="1">
    <citation type="submission" date="2017-09" db="EMBL/GenBank/DDBJ databases">
        <authorList>
            <person name="Varghese N."/>
            <person name="Submissions S."/>
        </authorList>
    </citation>
    <scope>NUCLEOTIDE SEQUENCE [LARGE SCALE GENOMIC DNA]</scope>
    <source>
        <strain evidence="2">C7</strain>
    </source>
</reference>